<proteinExistence type="predicted"/>
<dbReference type="Proteomes" id="UP001203036">
    <property type="component" value="Unassembled WGS sequence"/>
</dbReference>
<gene>
    <name evidence="1" type="ORF">M8744_05870</name>
</gene>
<keyword evidence="2" id="KW-1185">Reference proteome</keyword>
<sequence length="260" mass="27867">MKTMLRKEFQSDTVLVTGATAGFGRAIAHKFHAAGAKVIAVGRRADRLDALKQELGARLMPLALDVADTAAIAREMEQLPADFRDITLLVNNAGFGTDRGAAQDAALADWDDMVNVNIRGLLHMTHHALPGMLARGRGQIINIGSVAGRAVGPTNAVYSATKSFVLQFTKALKTDLIGTPVRASYIAPGAAETEFSLVRWQGDEARAAKAYAGYQPLTAEDIAEAVFFAAAMPAHVDVTELELMPHQQGFGPRIFARDQK</sequence>
<comment type="caution">
    <text evidence="1">The sequence shown here is derived from an EMBL/GenBank/DDBJ whole genome shotgun (WGS) entry which is preliminary data.</text>
</comment>
<accession>A0ACC5ZTL1</accession>
<protein>
    <submittedName>
        <fullName evidence="1">SDR family NAD(P)-dependent oxidoreductase</fullName>
    </submittedName>
</protein>
<evidence type="ECO:0000313" key="1">
    <source>
        <dbReference type="EMBL" id="MCM2561667.1"/>
    </source>
</evidence>
<evidence type="ECO:0000313" key="2">
    <source>
        <dbReference type="Proteomes" id="UP001203036"/>
    </source>
</evidence>
<organism evidence="1 2">
    <name type="scientific">Lutimaribacter degradans</name>
    <dbReference type="NCBI Taxonomy" id="2945989"/>
    <lineage>
        <taxon>Bacteria</taxon>
        <taxon>Pseudomonadati</taxon>
        <taxon>Pseudomonadota</taxon>
        <taxon>Alphaproteobacteria</taxon>
        <taxon>Rhodobacterales</taxon>
        <taxon>Roseobacteraceae</taxon>
        <taxon>Lutimaribacter</taxon>
    </lineage>
</organism>
<dbReference type="EMBL" id="JAMQGO010000002">
    <property type="protein sequence ID" value="MCM2561667.1"/>
    <property type="molecule type" value="Genomic_DNA"/>
</dbReference>
<reference evidence="1" key="1">
    <citation type="submission" date="2022-06" db="EMBL/GenBank/DDBJ databases">
        <title>Lutimaribacter sp. EGI FJ00013, a novel bacterium isolated from a salt lake sediment enrichment.</title>
        <authorList>
            <person name="Gao L."/>
            <person name="Fang B.-Z."/>
            <person name="Li W.-J."/>
        </authorList>
    </citation>
    <scope>NUCLEOTIDE SEQUENCE</scope>
    <source>
        <strain evidence="1">EGI FJ00013</strain>
    </source>
</reference>
<name>A0ACC5ZTL1_9RHOB</name>